<sequence>MAPRIKARDLTAQAINIKYNHASDISDLFPSAPPETEDYASQINDIMQNTAQNLFQLPEDEPFRKLLEQCLHNISKRPHTMFSSTTQDANASNLASASSQGSQGTNIKEPKRGDDLPRAEWQILPDFFSEVSRCLNRIDKRIGYRVHRTHRKGFRVPIGKACFQRNDCGQYIEVVKGGSLKPYTRWPLKAVFYTTHLGPSSAEDLIAGEILSLVTQVAFNFENDPQTVQGDQECFCITLHGQYVHFSTTTIPDKYIRYHNSGRSLKELEEVTVTFSPEYNLAKAEDRFHVIWGFVGLYLHLNPIRRKQGKAKEIVSSVVPVEDIKAALTKSIHSLGLSE</sequence>
<accession>A0AAV9X493</accession>
<dbReference type="Proteomes" id="UP001365542">
    <property type="component" value="Unassembled WGS sequence"/>
</dbReference>
<evidence type="ECO:0000313" key="3">
    <source>
        <dbReference type="Proteomes" id="UP001365542"/>
    </source>
</evidence>
<evidence type="ECO:0000313" key="2">
    <source>
        <dbReference type="EMBL" id="KAK6535530.1"/>
    </source>
</evidence>
<gene>
    <name evidence="2" type="ORF">TWF694_001985</name>
</gene>
<feature type="region of interest" description="Disordered" evidence="1">
    <location>
        <begin position="82"/>
        <end position="114"/>
    </location>
</feature>
<keyword evidence="3" id="KW-1185">Reference proteome</keyword>
<name>A0AAV9X493_9PEZI</name>
<dbReference type="EMBL" id="JAVHJO010000010">
    <property type="protein sequence ID" value="KAK6535530.1"/>
    <property type="molecule type" value="Genomic_DNA"/>
</dbReference>
<protein>
    <submittedName>
        <fullName evidence="2">Uncharacterized protein</fullName>
    </submittedName>
</protein>
<proteinExistence type="predicted"/>
<dbReference type="AlphaFoldDB" id="A0AAV9X493"/>
<reference evidence="2 3" key="1">
    <citation type="submission" date="2019-10" db="EMBL/GenBank/DDBJ databases">
        <authorList>
            <person name="Palmer J.M."/>
        </authorList>
    </citation>
    <scope>NUCLEOTIDE SEQUENCE [LARGE SCALE GENOMIC DNA]</scope>
    <source>
        <strain evidence="2 3">TWF694</strain>
    </source>
</reference>
<feature type="compositionally biased region" description="Low complexity" evidence="1">
    <location>
        <begin position="89"/>
        <end position="104"/>
    </location>
</feature>
<organism evidence="2 3">
    <name type="scientific">Orbilia ellipsospora</name>
    <dbReference type="NCBI Taxonomy" id="2528407"/>
    <lineage>
        <taxon>Eukaryota</taxon>
        <taxon>Fungi</taxon>
        <taxon>Dikarya</taxon>
        <taxon>Ascomycota</taxon>
        <taxon>Pezizomycotina</taxon>
        <taxon>Orbiliomycetes</taxon>
        <taxon>Orbiliales</taxon>
        <taxon>Orbiliaceae</taxon>
        <taxon>Orbilia</taxon>
    </lineage>
</organism>
<evidence type="ECO:0000256" key="1">
    <source>
        <dbReference type="SAM" id="MobiDB-lite"/>
    </source>
</evidence>
<comment type="caution">
    <text evidence="2">The sequence shown here is derived from an EMBL/GenBank/DDBJ whole genome shotgun (WGS) entry which is preliminary data.</text>
</comment>